<keyword evidence="3 6" id="KW-0812">Transmembrane</keyword>
<comment type="caution">
    <text evidence="7">The sequence shown here is derived from an EMBL/GenBank/DDBJ whole genome shotgun (WGS) entry which is preliminary data.</text>
</comment>
<feature type="transmembrane region" description="Helical" evidence="6">
    <location>
        <begin position="33"/>
        <end position="51"/>
    </location>
</feature>
<evidence type="ECO:0000256" key="1">
    <source>
        <dbReference type="ARBA" id="ARBA00004141"/>
    </source>
</evidence>
<evidence type="ECO:0000256" key="2">
    <source>
        <dbReference type="ARBA" id="ARBA00009773"/>
    </source>
</evidence>
<proteinExistence type="inferred from homology"/>
<evidence type="ECO:0000256" key="4">
    <source>
        <dbReference type="ARBA" id="ARBA00022989"/>
    </source>
</evidence>
<feature type="transmembrane region" description="Helical" evidence="6">
    <location>
        <begin position="233"/>
        <end position="260"/>
    </location>
</feature>
<evidence type="ECO:0000256" key="6">
    <source>
        <dbReference type="SAM" id="Phobius"/>
    </source>
</evidence>
<dbReference type="GO" id="GO:0016020">
    <property type="term" value="C:membrane"/>
    <property type="evidence" value="ECO:0007669"/>
    <property type="project" value="UniProtKB-SubCell"/>
</dbReference>
<accession>A0A2A6RH08</accession>
<feature type="transmembrane region" description="Helical" evidence="6">
    <location>
        <begin position="200"/>
        <end position="221"/>
    </location>
</feature>
<reference evidence="8" key="1">
    <citation type="submission" date="2017-08" db="EMBL/GenBank/DDBJ databases">
        <authorList>
            <person name="Grouzdev D.S."/>
            <person name="Gaisin V.A."/>
            <person name="Rysina M.S."/>
            <person name="Gorlenko V.M."/>
        </authorList>
    </citation>
    <scope>NUCLEOTIDE SEQUENCE [LARGE SCALE GENOMIC DNA]</scope>
    <source>
        <strain evidence="8">Kir15-3F</strain>
    </source>
</reference>
<comment type="similarity">
    <text evidence="2">Belongs to the autoinducer-2 exporter (AI-2E) (TC 2.A.86) family.</text>
</comment>
<dbReference type="InterPro" id="IPR002549">
    <property type="entry name" value="AI-2E-like"/>
</dbReference>
<name>A0A2A6RH08_9CHLR</name>
<feature type="transmembrane region" description="Helical" evidence="6">
    <location>
        <begin position="145"/>
        <end position="168"/>
    </location>
</feature>
<dbReference type="Pfam" id="PF01594">
    <property type="entry name" value="AI-2E_transport"/>
    <property type="match status" value="1"/>
</dbReference>
<feature type="transmembrane region" description="Helical" evidence="6">
    <location>
        <begin position="267"/>
        <end position="286"/>
    </location>
</feature>
<comment type="subcellular location">
    <subcellularLocation>
        <location evidence="1">Membrane</location>
        <topology evidence="1">Multi-pass membrane protein</topology>
    </subcellularLocation>
</comment>
<keyword evidence="8" id="KW-1185">Reference proteome</keyword>
<keyword evidence="5 6" id="KW-0472">Membrane</keyword>
<keyword evidence="4 6" id="KW-1133">Transmembrane helix</keyword>
<feature type="transmembrane region" description="Helical" evidence="6">
    <location>
        <begin position="63"/>
        <end position="88"/>
    </location>
</feature>
<feature type="transmembrane region" description="Helical" evidence="6">
    <location>
        <begin position="298"/>
        <end position="331"/>
    </location>
</feature>
<sequence>MNLTLPARTWLALFGLGVAIYITIQALPLLRSLLMLLLIIGLLALLIVPVADRCERWGVSRRMTVATTLLGSLGLLATLLLMILPVLFESLQLLAVALRPLADQLELQSELVSVAGLAELGDAGQTFLGQVATSIGWAAGQLGTLVGQIGALSFAAFVAFVCVFTLVGNRAAAPTLLRLFVPTRYHERTANLVRAVSDGLARWFVAQLAICGYYTVSYGITNLVLGVPYGLPIALIAGLLEFIPYLGGIVGLVLSVAAAATISPTTAILVAICNTIIGFGCVYIVAPLAFSKAVKVPAALILLGLFIGGMIGGFFAALLTVPLITVAMVILRELRPDLGV</sequence>
<protein>
    <recommendedName>
        <fullName evidence="9">AI-2E family transporter</fullName>
    </recommendedName>
</protein>
<dbReference type="EMBL" id="NQWI01000083">
    <property type="protein sequence ID" value="PDW02176.1"/>
    <property type="molecule type" value="Genomic_DNA"/>
</dbReference>
<organism evidence="7 8">
    <name type="scientific">Candidatus Viridilinea mediisalina</name>
    <dbReference type="NCBI Taxonomy" id="2024553"/>
    <lineage>
        <taxon>Bacteria</taxon>
        <taxon>Bacillati</taxon>
        <taxon>Chloroflexota</taxon>
        <taxon>Chloroflexia</taxon>
        <taxon>Chloroflexales</taxon>
        <taxon>Chloroflexineae</taxon>
        <taxon>Oscillochloridaceae</taxon>
        <taxon>Candidatus Viridilinea</taxon>
    </lineage>
</organism>
<evidence type="ECO:0000313" key="8">
    <source>
        <dbReference type="Proteomes" id="UP000220527"/>
    </source>
</evidence>
<dbReference type="RefSeq" id="WP_097644969.1">
    <property type="nucleotide sequence ID" value="NZ_NQWI01000083.1"/>
</dbReference>
<evidence type="ECO:0000256" key="3">
    <source>
        <dbReference type="ARBA" id="ARBA00022692"/>
    </source>
</evidence>
<dbReference type="Proteomes" id="UP000220527">
    <property type="component" value="Unassembled WGS sequence"/>
</dbReference>
<evidence type="ECO:0000313" key="7">
    <source>
        <dbReference type="EMBL" id="PDW02176.1"/>
    </source>
</evidence>
<evidence type="ECO:0000256" key="5">
    <source>
        <dbReference type="ARBA" id="ARBA00023136"/>
    </source>
</evidence>
<feature type="transmembrane region" description="Helical" evidence="6">
    <location>
        <begin position="7"/>
        <end position="27"/>
    </location>
</feature>
<dbReference type="AlphaFoldDB" id="A0A2A6RH08"/>
<dbReference type="OrthoDB" id="9793390at2"/>
<evidence type="ECO:0008006" key="9">
    <source>
        <dbReference type="Google" id="ProtNLM"/>
    </source>
</evidence>
<gene>
    <name evidence="7" type="ORF">CJ255_15305</name>
</gene>